<protein>
    <recommendedName>
        <fullName evidence="3">Arc-like DNA binding domain-containing protein</fullName>
    </recommendedName>
</protein>
<dbReference type="EMBL" id="JACLYY010000005">
    <property type="protein sequence ID" value="MBM6737868.1"/>
    <property type="molecule type" value="Genomic_DNA"/>
</dbReference>
<keyword evidence="2" id="KW-1185">Reference proteome</keyword>
<evidence type="ECO:0000313" key="2">
    <source>
        <dbReference type="Proteomes" id="UP000716906"/>
    </source>
</evidence>
<evidence type="ECO:0008006" key="3">
    <source>
        <dbReference type="Google" id="ProtNLM"/>
    </source>
</evidence>
<evidence type="ECO:0000313" key="1">
    <source>
        <dbReference type="EMBL" id="MBM6737868.1"/>
    </source>
</evidence>
<dbReference type="Proteomes" id="UP000716906">
    <property type="component" value="Unassembled WGS sequence"/>
</dbReference>
<accession>A0ABS2E8D2</accession>
<organism evidence="1 2">
    <name type="scientific">Faecalicatena fissicatena</name>
    <dbReference type="NCBI Taxonomy" id="290055"/>
    <lineage>
        <taxon>Bacteria</taxon>
        <taxon>Bacillati</taxon>
        <taxon>Bacillota</taxon>
        <taxon>Clostridia</taxon>
        <taxon>Lachnospirales</taxon>
        <taxon>Lachnospiraceae</taxon>
        <taxon>Faecalicatena</taxon>
    </lineage>
</organism>
<dbReference type="InterPro" id="IPR010985">
    <property type="entry name" value="Ribbon_hlx_hlx"/>
</dbReference>
<dbReference type="SUPFAM" id="SSF47598">
    <property type="entry name" value="Ribbon-helix-helix"/>
    <property type="match status" value="1"/>
</dbReference>
<sequence>MPISEERKEYLYDYKKSRLKRIPLDVQKEKYEEIKAAADKTGESVNGYIKKAIDERMKREQ</sequence>
<gene>
    <name evidence="1" type="ORF">H7U36_07060</name>
</gene>
<dbReference type="RefSeq" id="WP_205147784.1">
    <property type="nucleotide sequence ID" value="NZ_JACLYY010000005.1"/>
</dbReference>
<name>A0ABS2E8D2_9FIRM</name>
<reference evidence="1 2" key="1">
    <citation type="journal article" date="2021" name="Sci. Rep.">
        <title>The distribution of antibiotic resistance genes in chicken gut microbiota commensals.</title>
        <authorList>
            <person name="Juricova H."/>
            <person name="Matiasovicova J."/>
            <person name="Kubasova T."/>
            <person name="Cejkova D."/>
            <person name="Rychlik I."/>
        </authorList>
    </citation>
    <scope>NUCLEOTIDE SEQUENCE [LARGE SCALE GENOMIC DNA]</scope>
    <source>
        <strain evidence="1 2">An773</strain>
    </source>
</reference>
<proteinExistence type="predicted"/>
<comment type="caution">
    <text evidence="1">The sequence shown here is derived from an EMBL/GenBank/DDBJ whole genome shotgun (WGS) entry which is preliminary data.</text>
</comment>